<dbReference type="Gene3D" id="2.20.25.180">
    <property type="match status" value="1"/>
</dbReference>
<keyword evidence="1" id="KW-0863">Zinc-finger</keyword>
<evidence type="ECO:0000259" key="2">
    <source>
        <dbReference type="PROSITE" id="PS51199"/>
    </source>
</evidence>
<comment type="subunit">
    <text evidence="1">Homohexamer. Assembles as a hexamer onto linear or circular ssDNA in the presence of ATP or dTTP. Interacts (via C-terminus) with the viral DNA polymerase that is bound to DNA; this interaction is essential to initiate leading-strand DNA synthesis. The priming complex consists of 2 DNA polymerases and 1 helicase-primase hexamer that assemble on the DNA template. Interacts with the single-stranded DNA-binding protein. Part of the replicase complex that includes the DNA polymerase, the primase/helicase and the single-stranded DNA binding protein.</text>
</comment>
<dbReference type="GO" id="GO:0006269">
    <property type="term" value="P:DNA replication, synthesis of primer"/>
    <property type="evidence" value="ECO:0007669"/>
    <property type="project" value="UniProtKB-KW"/>
</dbReference>
<keyword evidence="1" id="KW-0548">Nucleotidyltransferase</keyword>
<reference evidence="3 4" key="1">
    <citation type="submission" date="2010-10" db="EMBL/GenBank/DDBJ databases">
        <title>The Genome Sequence of Synechococcus phage S-CBP3.</title>
        <authorList>
            <consortium name="The Broad Institute Genome Sequencing Platform"/>
            <person name="Henn M.R."/>
            <person name="Chen F."/>
            <person name="Wang K."/>
            <person name="Levin J."/>
            <person name="Malboeuf C."/>
            <person name="Casali M."/>
            <person name="Russ C."/>
            <person name="Lennon N."/>
            <person name="Chapman S.B."/>
            <person name="Erlich R."/>
            <person name="Young S.K."/>
            <person name="Yandava C."/>
            <person name="Zeng Q."/>
            <person name="Alvarado L."/>
            <person name="Anderson S."/>
            <person name="Berlin A."/>
            <person name="Chen Z."/>
            <person name="Freedman E."/>
            <person name="Gellesch M."/>
            <person name="Goldberg J."/>
            <person name="Green L."/>
            <person name="Griggs A."/>
            <person name="Gujja S."/>
            <person name="Heilman E.R."/>
            <person name="Heiman D."/>
            <person name="Hollinger A."/>
            <person name="Howarth C."/>
            <person name="Larson L."/>
            <person name="Mehta T."/>
            <person name="Pearson M."/>
            <person name="Roberts A."/>
            <person name="Ryan E."/>
            <person name="Saif S."/>
            <person name="Shea T."/>
            <person name="Shenoy N."/>
            <person name="Sisk P."/>
            <person name="Stolte C."/>
            <person name="Sykes S."/>
            <person name="White J."/>
            <person name="Haas B."/>
            <person name="Nusbaum C."/>
            <person name="Birren B."/>
        </authorList>
    </citation>
    <scope>NUCLEOTIDE SEQUENCE [LARGE SCALE GENOMIC DNA]</scope>
    <source>
        <strain evidence="3 4">S-CBP3</strain>
    </source>
</reference>
<keyword evidence="1 3" id="KW-0347">Helicase</keyword>
<sequence>MIITMHKHEPTQTSESEFVRHLPCDHCGSSDANSLYSDGHSYCFKCETYSTGVDVVHTHKMSSNVHLKGSAERLPKRGISEKVCQQYKIYRDGDVLRFHYFDSSGILKGCKVKTKNKVFSYEGEVPGTLFGQHLFPSSGKRVVITEGELDAASCQEVMSGWPMVSLPGGAGTAKKSVQRAYEWLQGYEEIVLFFDNDEAGRKATEEAASVLPPGKCKIASLQGDYKDASDALSANDPEAVRRAIWDAKPYRPDGIVDGKSLLELVTTPSPPADFDYPFSGLQDKLHGIRMGELVTITAGSGIGKSSFCRELATTLLNKGERVGYLALEESNRRTALGLMSAAVGKSLHLGEHERSTLTEAYQATLANWNLFLFDGFGSFDPDIIYNRIEYLAAGLDTRVIFLDHLSILLSGLDGDERKMIDQTMTRLRSLVERTGIALFLVSHLRRTTSDQNHEEGARVTLGQLRGSAAIAQLSDGVIALERNQQSTSTGSDTTVRVLKNRYSGEVGVACRLSYDLSTCKFYETEAEEEFDVSEF</sequence>
<feature type="binding site" evidence="1">
    <location>
        <position position="27"/>
    </location>
    <ligand>
        <name>Zn(2+)</name>
        <dbReference type="ChEBI" id="CHEBI:29105"/>
    </ligand>
</feature>
<dbReference type="InterPro" id="IPR007694">
    <property type="entry name" value="DNA_helicase_DnaB-like_C"/>
</dbReference>
<keyword evidence="1" id="KW-1194">Viral DNA replication</keyword>
<dbReference type="Pfam" id="PF03796">
    <property type="entry name" value="DnaB_C"/>
    <property type="match status" value="1"/>
</dbReference>
<dbReference type="InterPro" id="IPR027417">
    <property type="entry name" value="P-loop_NTPase"/>
</dbReference>
<dbReference type="InterPro" id="IPR006171">
    <property type="entry name" value="TOPRIM_dom"/>
</dbReference>
<dbReference type="InterPro" id="IPR034154">
    <property type="entry name" value="TOPRIM_DnaG/twinkle"/>
</dbReference>
<keyword evidence="1" id="KW-0808">Transferase</keyword>
<keyword evidence="4" id="KW-1185">Reference proteome</keyword>
<feature type="domain" description="SF4 helicase" evidence="2">
    <location>
        <begin position="267"/>
        <end position="528"/>
    </location>
</feature>
<accession>I3ULV2</accession>
<dbReference type="CDD" id="cd19483">
    <property type="entry name" value="RecA-like_Gp4D_helicase"/>
    <property type="match status" value="1"/>
</dbReference>
<dbReference type="GO" id="GO:0039693">
    <property type="term" value="P:viral DNA genome replication"/>
    <property type="evidence" value="ECO:0007669"/>
    <property type="project" value="UniProtKB-UniRule"/>
</dbReference>
<comment type="similarity">
    <text evidence="1">Belongs to the Teseptimavirus DNA helicase/primase family.</text>
</comment>
<feature type="site" description="dTTP/dATP binding" evidence="1">
    <location>
        <position position="501"/>
    </location>
</feature>
<keyword evidence="1" id="KW-0639">Primosome</keyword>
<dbReference type="PROSITE" id="PS51199">
    <property type="entry name" value="SF4_HELICASE"/>
    <property type="match status" value="1"/>
</dbReference>
<comment type="catalytic activity">
    <reaction evidence="1">
        <text>ATP + H2O = ADP + phosphate + H(+)</text>
        <dbReference type="Rhea" id="RHEA:13065"/>
        <dbReference type="ChEBI" id="CHEBI:15377"/>
        <dbReference type="ChEBI" id="CHEBI:15378"/>
        <dbReference type="ChEBI" id="CHEBI:30616"/>
        <dbReference type="ChEBI" id="CHEBI:43474"/>
        <dbReference type="ChEBI" id="CHEBI:456216"/>
        <dbReference type="EC" id="3.6.4.12"/>
    </reaction>
</comment>
<dbReference type="GO" id="GO:0016787">
    <property type="term" value="F:hydrolase activity"/>
    <property type="evidence" value="ECO:0007669"/>
    <property type="project" value="UniProtKB-KW"/>
</dbReference>
<feature type="binding site" evidence="1">
    <location>
        <position position="24"/>
    </location>
    <ligand>
        <name>Zn(2+)</name>
        <dbReference type="ChEBI" id="CHEBI:29105"/>
    </ligand>
</feature>
<feature type="site" description="dTTP/dATP binding" evidence="1">
    <location>
        <position position="514"/>
    </location>
</feature>
<keyword evidence="1" id="KW-0378">Hydrolase</keyword>
<comment type="caution">
    <text evidence="1">Lacks conserved residue(s) required for the propagation of feature annotation.</text>
</comment>
<feature type="binding site" evidence="1">
    <location>
        <position position="195"/>
    </location>
    <ligand>
        <name>Mg(2+)</name>
        <dbReference type="ChEBI" id="CHEBI:18420"/>
        <label>1</label>
        <note>catalytic</note>
    </ligand>
</feature>
<dbReference type="SMART" id="SM00493">
    <property type="entry name" value="TOPRIM"/>
    <property type="match status" value="1"/>
</dbReference>
<comment type="domain">
    <text evidence="1">The N-terminus zinc finger domain is essential for delivering the primed DNA template to the DNA polymerase. The central core domain contains the primase activity. The C-terminus region is responsible for the helicase activity and binds 1 Mg(2+)-dTTP.</text>
</comment>
<dbReference type="PANTHER" id="PTHR12873">
    <property type="entry name" value="T7-LIKE MITOCHONDRIAL DNA HELICASE"/>
    <property type="match status" value="1"/>
</dbReference>
<feature type="site" description="dTTP/dATP binding" evidence="1">
    <location>
        <position position="482"/>
    </location>
</feature>
<dbReference type="GO" id="GO:0003697">
    <property type="term" value="F:single-stranded DNA binding"/>
    <property type="evidence" value="ECO:0007669"/>
    <property type="project" value="InterPro"/>
</dbReference>
<keyword evidence="1" id="KW-0460">Magnesium</keyword>
<gene>
    <name evidence="3" type="ORF">SYPG_00016</name>
</gene>
<keyword evidence="1" id="KW-0235">DNA replication</keyword>
<organism evidence="3 4">
    <name type="scientific">Synechococcus phage S-CBP3</name>
    <dbReference type="NCBI Taxonomy" id="756276"/>
    <lineage>
        <taxon>Viruses</taxon>
        <taxon>Duplodnaviria</taxon>
        <taxon>Heunggongvirae</taxon>
        <taxon>Uroviricota</taxon>
        <taxon>Caudoviricetes</taxon>
        <taxon>Autographivirales</taxon>
        <taxon>Lirvirus</taxon>
        <taxon>Lirvirus SCBP3</taxon>
    </lineage>
</organism>
<dbReference type="GO" id="GO:0003899">
    <property type="term" value="F:DNA-directed RNA polymerase activity"/>
    <property type="evidence" value="ECO:0007669"/>
    <property type="project" value="UniProtKB-UniRule"/>
</dbReference>
<dbReference type="GO" id="GO:0043139">
    <property type="term" value="F:5'-3' DNA helicase activity"/>
    <property type="evidence" value="ECO:0007669"/>
    <property type="project" value="InterPro"/>
</dbReference>
<feature type="binding site" evidence="1">
    <location>
        <position position="46"/>
    </location>
    <ligand>
        <name>Zn(2+)</name>
        <dbReference type="ChEBI" id="CHEBI:29105"/>
    </ligand>
</feature>
<dbReference type="HAMAP" id="MF_04154">
    <property type="entry name" value="Helic_Prim_T7"/>
    <property type="match status" value="1"/>
</dbReference>
<feature type="binding site" evidence="1">
    <location>
        <position position="146"/>
    </location>
    <ligand>
        <name>Mg(2+)</name>
        <dbReference type="ChEBI" id="CHEBI:18420"/>
        <label>1</label>
        <note>catalytic</note>
    </ligand>
</feature>
<dbReference type="Proteomes" id="UP000297819">
    <property type="component" value="Segment"/>
</dbReference>
<dbReference type="GO" id="GO:0005524">
    <property type="term" value="F:ATP binding"/>
    <property type="evidence" value="ECO:0007669"/>
    <property type="project" value="UniProtKB-UniRule"/>
</dbReference>
<dbReference type="PANTHER" id="PTHR12873:SF0">
    <property type="entry name" value="TWINKLE MTDNA HELICASE"/>
    <property type="match status" value="1"/>
</dbReference>
<feature type="binding site" evidence="1">
    <location>
        <begin position="298"/>
        <end position="305"/>
    </location>
    <ligand>
        <name>ATP</name>
        <dbReference type="ChEBI" id="CHEBI:30616"/>
    </ligand>
</feature>
<keyword evidence="1 3" id="KW-0547">Nucleotide-binding</keyword>
<feature type="zinc finger region" description="C4-like; zinc ribbon fold" evidence="1">
    <location>
        <begin position="24"/>
        <end position="46"/>
    </location>
</feature>
<evidence type="ECO:0000313" key="4">
    <source>
        <dbReference type="Proteomes" id="UP000297819"/>
    </source>
</evidence>
<keyword evidence="1" id="KW-0511">Multifunctional enzyme</keyword>
<keyword evidence="1" id="KW-0862">Zinc</keyword>
<dbReference type="EC" id="3.6.4.12" evidence="1"/>
<dbReference type="Gene3D" id="2.20.25.10">
    <property type="match status" value="1"/>
</dbReference>
<dbReference type="SMART" id="SM00778">
    <property type="entry name" value="Prim_Zn_Ribbon"/>
    <property type="match status" value="1"/>
</dbReference>
<name>I3ULV2_9CAUD</name>
<dbReference type="InterPro" id="IPR013237">
    <property type="entry name" value="Phage_T7_Gp4_N"/>
</dbReference>
<evidence type="ECO:0000256" key="1">
    <source>
        <dbReference type="HAMAP-Rule" id="MF_04154"/>
    </source>
</evidence>
<dbReference type="InterPro" id="IPR027032">
    <property type="entry name" value="Twinkle-like"/>
</dbReference>
<dbReference type="InterPro" id="IPR046394">
    <property type="entry name" value="Helic_Prim_T7"/>
</dbReference>
<keyword evidence="1" id="KW-0067">ATP-binding</keyword>
<feature type="binding site" evidence="1">
    <location>
        <position position="227"/>
    </location>
    <ligand>
        <name>Mg(2+)</name>
        <dbReference type="ChEBI" id="CHEBI:18420"/>
        <label>2</label>
    </ligand>
</feature>
<dbReference type="EC" id="2.7.7.-" evidence="1"/>
<dbReference type="GO" id="GO:0008270">
    <property type="term" value="F:zinc ion binding"/>
    <property type="evidence" value="ECO:0007669"/>
    <property type="project" value="UniProtKB-UniRule"/>
</dbReference>
<feature type="site" description="dTTP/dATP binding" evidence="1">
    <location>
        <position position="443"/>
    </location>
</feature>
<dbReference type="SUPFAM" id="SSF52540">
    <property type="entry name" value="P-loop containing nucleoside triphosphate hydrolases"/>
    <property type="match status" value="1"/>
</dbReference>
<keyword evidence="1" id="KW-0479">Metal-binding</keyword>
<dbReference type="SUPFAM" id="SSF56731">
    <property type="entry name" value="DNA primase core"/>
    <property type="match status" value="1"/>
</dbReference>
<dbReference type="Pfam" id="PF13155">
    <property type="entry name" value="Toprim_2"/>
    <property type="match status" value="1"/>
</dbReference>
<dbReference type="SUPFAM" id="SSF57783">
    <property type="entry name" value="Zinc beta-ribbon"/>
    <property type="match status" value="1"/>
</dbReference>
<proteinExistence type="inferred from homology"/>
<dbReference type="Gene3D" id="3.40.50.300">
    <property type="entry name" value="P-loop containing nucleotide triphosphate hydrolases"/>
    <property type="match status" value="1"/>
</dbReference>
<protein>
    <recommendedName>
        <fullName evidence="1">DNA helicase/primase</fullName>
        <ecNumber evidence="1">2.7.7.-</ecNumber>
        <ecNumber evidence="1">3.6.4.12</ecNumber>
    </recommendedName>
</protein>
<comment type="cofactor">
    <cofactor evidence="1">
        <name>Mg(2+)</name>
        <dbReference type="ChEBI" id="CHEBI:18420"/>
    </cofactor>
    <text evidence="1">Binds 2 Mg(2+), one of which is catalytic.</text>
</comment>
<dbReference type="CDD" id="cd01029">
    <property type="entry name" value="TOPRIM_primases"/>
    <property type="match status" value="1"/>
</dbReference>
<comment type="function">
    <text evidence="1">ATP-dependent DNA helicase and primase essential for viral DNA replication and recombination. The helicase moves 5' -&gt; 3' on the lagging strand template, unwinding the DNA duplex ahead of the leading strand polymerase at the replication fork and generating ssDNA for both leading and lagging strand synthesis. ATP or dTTP hydrolysis propels each helicase domain to translocate sequentially along DNA. Mediates strand transfer when a joint molecule is available and participates in recombinational DNA repair through its role in strand exchange. Primase activity synthesizes short RNA primers at the sequence 5'-GTC-3' on the lagging strand that the polymerase elongates using dNTPs and providing the primase is still present.</text>
</comment>
<dbReference type="EMBL" id="HQ633062">
    <property type="protein sequence ID" value="AFK66467.1"/>
    <property type="molecule type" value="Genomic_DNA"/>
</dbReference>
<evidence type="ECO:0000313" key="3">
    <source>
        <dbReference type="EMBL" id="AFK66467.1"/>
    </source>
</evidence>
<dbReference type="Gene3D" id="3.40.1360.10">
    <property type="match status" value="1"/>
</dbReference>
<feature type="binding site" evidence="1">
    <location>
        <position position="43"/>
    </location>
    <ligand>
        <name>Zn(2+)</name>
        <dbReference type="ChEBI" id="CHEBI:29105"/>
    </ligand>
</feature>